<evidence type="ECO:0000313" key="5">
    <source>
        <dbReference type="EMBL" id="KIE07109.1"/>
    </source>
</evidence>
<reference evidence="5" key="1">
    <citation type="journal article" date="2015" name="Genome Announc.">
        <title>Draft Genome Sequence of Tolypothrix boutellei Strain VB521301.</title>
        <authorList>
            <person name="Chandrababunaidu M.M."/>
            <person name="Singh D."/>
            <person name="Sen D."/>
            <person name="Bhan S."/>
            <person name="Das S."/>
            <person name="Gupta A."/>
            <person name="Adhikary S.P."/>
            <person name="Tripathy S."/>
        </authorList>
    </citation>
    <scope>NUCLEOTIDE SEQUENCE</scope>
    <source>
        <strain evidence="5">VB521301</strain>
    </source>
</reference>
<accession>A0A0C1QNN2</accession>
<dbReference type="EMBL" id="JHEG02000059">
    <property type="protein sequence ID" value="KIE07109.1"/>
    <property type="molecule type" value="Genomic_DNA"/>
</dbReference>
<evidence type="ECO:0000313" key="4">
    <source>
        <dbReference type="EMBL" id="KAF3889474.1"/>
    </source>
</evidence>
<evidence type="ECO:0000256" key="2">
    <source>
        <dbReference type="ARBA" id="ARBA00023002"/>
    </source>
</evidence>
<proteinExistence type="inferred from homology"/>
<dbReference type="EMBL" id="JHEG04000001">
    <property type="protein sequence ID" value="KAF3889474.1"/>
    <property type="molecule type" value="Genomic_DNA"/>
</dbReference>
<dbReference type="RefSeq" id="WP_050046646.1">
    <property type="nucleotide sequence ID" value="NZ_JHEG04000001.1"/>
</dbReference>
<keyword evidence="2" id="KW-0560">Oxidoreductase</keyword>
<dbReference type="InterPro" id="IPR051545">
    <property type="entry name" value="NAD(P)H_dehydrogenase_qn"/>
</dbReference>
<evidence type="ECO:0000256" key="1">
    <source>
        <dbReference type="ARBA" id="ARBA00006252"/>
    </source>
</evidence>
<dbReference type="GO" id="GO:0005829">
    <property type="term" value="C:cytosol"/>
    <property type="evidence" value="ECO:0007669"/>
    <property type="project" value="TreeGrafter"/>
</dbReference>
<name>A0A0C1QNN2_9CYAN</name>
<dbReference type="AlphaFoldDB" id="A0A0C1QNN2"/>
<organism evidence="5">
    <name type="scientific">Tolypothrix bouteillei VB521301</name>
    <dbReference type="NCBI Taxonomy" id="1479485"/>
    <lineage>
        <taxon>Bacteria</taxon>
        <taxon>Bacillati</taxon>
        <taxon>Cyanobacteriota</taxon>
        <taxon>Cyanophyceae</taxon>
        <taxon>Nostocales</taxon>
        <taxon>Tolypothrichaceae</taxon>
        <taxon>Tolypothrix</taxon>
    </lineage>
</organism>
<dbReference type="GO" id="GO:0003955">
    <property type="term" value="F:NAD(P)H dehydrogenase (quinone) activity"/>
    <property type="evidence" value="ECO:0007669"/>
    <property type="project" value="TreeGrafter"/>
</dbReference>
<evidence type="ECO:0000313" key="6">
    <source>
        <dbReference type="Proteomes" id="UP000029738"/>
    </source>
</evidence>
<dbReference type="InterPro" id="IPR003680">
    <property type="entry name" value="Flavodoxin_fold"/>
</dbReference>
<dbReference type="InterPro" id="IPR029039">
    <property type="entry name" value="Flavoprotein-like_sf"/>
</dbReference>
<keyword evidence="6" id="KW-1185">Reference proteome</keyword>
<dbReference type="SUPFAM" id="SSF52218">
    <property type="entry name" value="Flavoproteins"/>
    <property type="match status" value="1"/>
</dbReference>
<dbReference type="PANTHER" id="PTHR10204:SF34">
    <property type="entry name" value="NAD(P)H DEHYDROGENASE [QUINONE] 1 ISOFORM 1"/>
    <property type="match status" value="1"/>
</dbReference>
<gene>
    <name evidence="5" type="ORF">DA73_0238710</name>
    <name evidence="4" type="ORF">DA73_0400031320</name>
</gene>
<comment type="caution">
    <text evidence="5">The sequence shown here is derived from an EMBL/GenBank/DDBJ whole genome shotgun (WGS) entry which is preliminary data.</text>
</comment>
<feature type="domain" description="Flavodoxin-like fold" evidence="3">
    <location>
        <begin position="1"/>
        <end position="208"/>
    </location>
</feature>
<dbReference type="OrthoDB" id="9798454at2"/>
<reference evidence="4" key="2">
    <citation type="submission" date="2019-11" db="EMBL/GenBank/DDBJ databases">
        <title>Improved Assembly of Tolypothrix boutellei genome.</title>
        <authorList>
            <person name="Sarangi A.N."/>
            <person name="Mukherjee M."/>
            <person name="Ghosh S."/>
            <person name="Singh D."/>
            <person name="Das A."/>
            <person name="Kant S."/>
            <person name="Prusty A."/>
            <person name="Tripathy S."/>
        </authorList>
    </citation>
    <scope>NUCLEOTIDE SEQUENCE</scope>
    <source>
        <strain evidence="4">VB521301</strain>
    </source>
</reference>
<dbReference type="Proteomes" id="UP000029738">
    <property type="component" value="Unassembled WGS sequence"/>
</dbReference>
<comment type="similarity">
    <text evidence="1">Belongs to the NAD(P)H dehydrogenase (quinone) family.</text>
</comment>
<sequence length="240" mass="27426">MNFFIVYAHPEPKSFNGALTSHAKKALEDAGHKAIVSDLYAMQFNPVSDRRNFTSKTNPDYYKQQAEELHATEVDGFAADIKAEMEKLDWCDVLIFQFPLWWFGLPAILKGWVDKVFALGKIYGNGKWYDNGAFKGKKAMLSLTTGGPLTMYTEIGINGDIHTILYPINHGILRFVGFDVLPPFIVWGASRLSDERRQVYLEQYQNRLLTIDRVPPIVYPSLDDFDENFQLKMSEVSIDE</sequence>
<dbReference type="STRING" id="1479485.DA73_0238710"/>
<evidence type="ECO:0000259" key="3">
    <source>
        <dbReference type="Pfam" id="PF02525"/>
    </source>
</evidence>
<dbReference type="PANTHER" id="PTHR10204">
    <property type="entry name" value="NAD P H OXIDOREDUCTASE-RELATED"/>
    <property type="match status" value="1"/>
</dbReference>
<dbReference type="Gene3D" id="3.40.50.360">
    <property type="match status" value="1"/>
</dbReference>
<protein>
    <submittedName>
        <fullName evidence="4">NAD(P)H-dependent oxidoreductase</fullName>
    </submittedName>
    <submittedName>
        <fullName evidence="5">NADPH quinone oxidoreductase</fullName>
    </submittedName>
</protein>
<dbReference type="Pfam" id="PF02525">
    <property type="entry name" value="Flavodoxin_2"/>
    <property type="match status" value="1"/>
</dbReference>